<dbReference type="InterPro" id="IPR007428">
    <property type="entry name" value="MlaA"/>
</dbReference>
<name>A0A6J5JZN4_9GAMM</name>
<feature type="transmembrane region" description="Helical" evidence="3">
    <location>
        <begin position="159"/>
        <end position="176"/>
    </location>
</feature>
<sequence>MRILCFLIFIYFCFLNLSNLKVDDSFNRRIYAFNRGFDKSFLNPNLTIYIKVCPSVLDKGFENFFKTMSEFNNVCFFLIKSNCDDIINSFHRFFLNFYFGFLGFLDVAMFYNKNYINFDFQAYLFSLENKDIIYMITPIIGPSTLYFNFGLLISHLVNPFFYFFDCVFFYYFFEVLNKKSVVFFDVNFFHSVMLDGYTFLKDIYIQNLESVFNLDIDSLFIDPPD</sequence>
<keyword evidence="2" id="KW-0732">Signal</keyword>
<dbReference type="RefSeq" id="WP_176604967.1">
    <property type="nucleotide sequence ID" value="NZ_LR794158.1"/>
</dbReference>
<dbReference type="PANTHER" id="PTHR30035">
    <property type="entry name" value="LIPOPROTEIN VACJ-RELATED"/>
    <property type="match status" value="1"/>
</dbReference>
<keyword evidence="3" id="KW-0472">Membrane</keyword>
<feature type="transmembrane region" description="Helical" evidence="3">
    <location>
        <begin position="93"/>
        <end position="111"/>
    </location>
</feature>
<proteinExistence type="inferred from homology"/>
<protein>
    <submittedName>
        <fullName evidence="4">Uncharacterized protein</fullName>
    </submittedName>
</protein>
<organism evidence="4 5">
    <name type="scientific">Candidatus Azoamicus ciliaticola</name>
    <dbReference type="NCBI Taxonomy" id="2652803"/>
    <lineage>
        <taxon>Bacteria</taxon>
        <taxon>Pseudomonadati</taxon>
        <taxon>Pseudomonadota</taxon>
        <taxon>Gammaproteobacteria</taxon>
        <taxon>Candidatus Azoamicaceae</taxon>
        <taxon>Candidatus Azoamicus</taxon>
    </lineage>
</organism>
<evidence type="ECO:0000313" key="5">
    <source>
        <dbReference type="Proteomes" id="UP000509549"/>
    </source>
</evidence>
<comment type="similarity">
    <text evidence="1">Belongs to the MlaA family.</text>
</comment>
<keyword evidence="3" id="KW-0812">Transmembrane</keyword>
<gene>
    <name evidence="4" type="ORF">ESZ_00247</name>
</gene>
<evidence type="ECO:0000256" key="2">
    <source>
        <dbReference type="ARBA" id="ARBA00022729"/>
    </source>
</evidence>
<keyword evidence="3" id="KW-1133">Transmembrane helix</keyword>
<dbReference type="Proteomes" id="UP000509549">
    <property type="component" value="Chromosome"/>
</dbReference>
<dbReference type="GO" id="GO:0016020">
    <property type="term" value="C:membrane"/>
    <property type="evidence" value="ECO:0007669"/>
    <property type="project" value="InterPro"/>
</dbReference>
<evidence type="ECO:0000313" key="4">
    <source>
        <dbReference type="EMBL" id="CAB3976440.1"/>
    </source>
</evidence>
<dbReference type="EMBL" id="LR794158">
    <property type="protein sequence ID" value="CAB3976440.1"/>
    <property type="molecule type" value="Genomic_DNA"/>
</dbReference>
<dbReference type="PRINTS" id="PR01805">
    <property type="entry name" value="VACJLIPOPROT"/>
</dbReference>
<dbReference type="KEGG" id="acil:ESZ_00247"/>
<dbReference type="PANTHER" id="PTHR30035:SF3">
    <property type="entry name" value="INTERMEMBRANE PHOSPHOLIPID TRANSPORT SYSTEM LIPOPROTEIN MLAA"/>
    <property type="match status" value="1"/>
</dbReference>
<evidence type="ECO:0000256" key="1">
    <source>
        <dbReference type="ARBA" id="ARBA00010634"/>
    </source>
</evidence>
<reference evidence="4 5" key="1">
    <citation type="submission" date="2020-04" db="EMBL/GenBank/DDBJ databases">
        <authorList>
            <person name="Graf S J."/>
        </authorList>
    </citation>
    <scope>NUCLEOTIDE SEQUENCE [LARGE SCALE GENOMIC DNA]</scope>
    <source>
        <strain evidence="4">1</strain>
    </source>
</reference>
<evidence type="ECO:0000256" key="3">
    <source>
        <dbReference type="SAM" id="Phobius"/>
    </source>
</evidence>
<dbReference type="Pfam" id="PF04333">
    <property type="entry name" value="MlaA"/>
    <property type="match status" value="1"/>
</dbReference>
<accession>A0A6J5JZN4</accession>
<dbReference type="AlphaFoldDB" id="A0A6J5JZN4"/>
<keyword evidence="5" id="KW-1185">Reference proteome</keyword>
<dbReference type="GO" id="GO:0120010">
    <property type="term" value="P:intermembrane phospholipid transfer"/>
    <property type="evidence" value="ECO:0007669"/>
    <property type="project" value="TreeGrafter"/>
</dbReference>